<dbReference type="Proteomes" id="UP000541558">
    <property type="component" value="Unassembled WGS sequence"/>
</dbReference>
<evidence type="ECO:0000313" key="2">
    <source>
        <dbReference type="Proteomes" id="UP000541558"/>
    </source>
</evidence>
<sequence length="185" mass="20867">MAFIPTFRIITAISIFALVLSINLVAGADGLRVRFPEPVRRPPGPGPWPPVVCDPNEKGPHLQKRQQAALQDWSVMFYDNEDVIGSFDRWIPGQWINHSPGAGQGREDAIRRLSVLLTDPSISMTNWTAFAGQGYGFVHFKFSFPSIDTVFAAWHSFRFQGLCFVEHWDGVQRIFGNETNPIAYF</sequence>
<dbReference type="AlphaFoldDB" id="A0A8H5FN45"/>
<dbReference type="OrthoDB" id="2895553at2759"/>
<gene>
    <name evidence="1" type="ORF">D9611_002049</name>
</gene>
<name>A0A8H5FN45_9AGAR</name>
<dbReference type="SUPFAM" id="SSF54427">
    <property type="entry name" value="NTF2-like"/>
    <property type="match status" value="1"/>
</dbReference>
<reference evidence="1 2" key="1">
    <citation type="journal article" date="2020" name="ISME J.">
        <title>Uncovering the hidden diversity of litter-decomposition mechanisms in mushroom-forming fungi.</title>
        <authorList>
            <person name="Floudas D."/>
            <person name="Bentzer J."/>
            <person name="Ahren D."/>
            <person name="Johansson T."/>
            <person name="Persson P."/>
            <person name="Tunlid A."/>
        </authorList>
    </citation>
    <scope>NUCLEOTIDE SEQUENCE [LARGE SCALE GENOMIC DNA]</scope>
    <source>
        <strain evidence="1 2">CBS 175.51</strain>
    </source>
</reference>
<dbReference type="EMBL" id="JAACJK010000001">
    <property type="protein sequence ID" value="KAF5342523.1"/>
    <property type="molecule type" value="Genomic_DNA"/>
</dbReference>
<organism evidence="1 2">
    <name type="scientific">Ephemerocybe angulata</name>
    <dbReference type="NCBI Taxonomy" id="980116"/>
    <lineage>
        <taxon>Eukaryota</taxon>
        <taxon>Fungi</taxon>
        <taxon>Dikarya</taxon>
        <taxon>Basidiomycota</taxon>
        <taxon>Agaricomycotina</taxon>
        <taxon>Agaricomycetes</taxon>
        <taxon>Agaricomycetidae</taxon>
        <taxon>Agaricales</taxon>
        <taxon>Agaricineae</taxon>
        <taxon>Psathyrellaceae</taxon>
        <taxon>Ephemerocybe</taxon>
    </lineage>
</organism>
<accession>A0A8H5FN45</accession>
<dbReference type="InterPro" id="IPR032710">
    <property type="entry name" value="NTF2-like_dom_sf"/>
</dbReference>
<dbReference type="Gene3D" id="3.10.450.50">
    <property type="match status" value="1"/>
</dbReference>
<evidence type="ECO:0000313" key="1">
    <source>
        <dbReference type="EMBL" id="KAF5342523.1"/>
    </source>
</evidence>
<comment type="caution">
    <text evidence="1">The sequence shown here is derived from an EMBL/GenBank/DDBJ whole genome shotgun (WGS) entry which is preliminary data.</text>
</comment>
<proteinExistence type="predicted"/>
<protein>
    <submittedName>
        <fullName evidence="1">Uncharacterized protein</fullName>
    </submittedName>
</protein>
<keyword evidence="2" id="KW-1185">Reference proteome</keyword>